<evidence type="ECO:0000256" key="1">
    <source>
        <dbReference type="SAM" id="MobiDB-lite"/>
    </source>
</evidence>
<keyword evidence="3" id="KW-1185">Reference proteome</keyword>
<reference evidence="2" key="1">
    <citation type="submission" date="2020-12" db="EMBL/GenBank/DDBJ databases">
        <authorList>
            <person name="Iha C."/>
        </authorList>
    </citation>
    <scope>NUCLEOTIDE SEQUENCE</scope>
</reference>
<gene>
    <name evidence="2" type="ORF">OSTQU699_LOCUS4747</name>
</gene>
<proteinExistence type="predicted"/>
<protein>
    <submittedName>
        <fullName evidence="2">Uncharacterized protein</fullName>
    </submittedName>
</protein>
<dbReference type="EMBL" id="CAJHUC010001010">
    <property type="protein sequence ID" value="CAD7699388.1"/>
    <property type="molecule type" value="Genomic_DNA"/>
</dbReference>
<organism evidence="2 3">
    <name type="scientific">Ostreobium quekettii</name>
    <dbReference type="NCBI Taxonomy" id="121088"/>
    <lineage>
        <taxon>Eukaryota</taxon>
        <taxon>Viridiplantae</taxon>
        <taxon>Chlorophyta</taxon>
        <taxon>core chlorophytes</taxon>
        <taxon>Ulvophyceae</taxon>
        <taxon>TCBD clade</taxon>
        <taxon>Bryopsidales</taxon>
        <taxon>Ostreobineae</taxon>
        <taxon>Ostreobiaceae</taxon>
        <taxon>Ostreobium</taxon>
    </lineage>
</organism>
<evidence type="ECO:0000313" key="3">
    <source>
        <dbReference type="Proteomes" id="UP000708148"/>
    </source>
</evidence>
<name>A0A8S1IX99_9CHLO</name>
<dbReference type="AlphaFoldDB" id="A0A8S1IX99"/>
<feature type="region of interest" description="Disordered" evidence="1">
    <location>
        <begin position="563"/>
        <end position="583"/>
    </location>
</feature>
<comment type="caution">
    <text evidence="2">The sequence shown here is derived from an EMBL/GenBank/DDBJ whole genome shotgun (WGS) entry which is preliminary data.</text>
</comment>
<dbReference type="Proteomes" id="UP000708148">
    <property type="component" value="Unassembled WGS sequence"/>
</dbReference>
<feature type="region of interest" description="Disordered" evidence="1">
    <location>
        <begin position="623"/>
        <end position="648"/>
    </location>
</feature>
<accession>A0A8S1IX99</accession>
<sequence>MVWHKGLVAQKRQRPSLADNCVQEQPVAGDNEIVALGNRVPSDVADSGGTLGPVEMPEGSNRAMQFHRNCDLGSASKVGRGEDRSQTVVEEMPSGSDDADPRSRKALRTISGNSAGVTALAGGRLFAGSWDTAEVSPSFNIVRGDEVKETNLRKEVALDTQQLWTNHHINSSEESCVASRVHLTEEHTYGAARAVVDGQAPVGHQASIHLALGGHRVSPFPAVSEAVNEEHQPGMQADVSKWSDVSLLKDGVLPNVDVTRIVDLPQEFGSLKVRFRITAGECACCPACDSSTLHGGDMKSGSLWQQLGEGDESLVFDPQTDMQHRLTMAGQFLSTLQRYENAHMKLGRIPSACDMHAMEAALAQHRKHHRSQVSAKDLSSLGGATEVPGHRSSSSGIGSPWRRCLSVTSSGSLRHTALNMTVPEEAQPSSRAHEALRDERKTTGVMEPKNKHKILGATEPRTLSVVERERGTRNVVLFPTQDLEAQGALQGFVFTGAVQTSSCLVLQIPPASKAPIGGSSKQEYSPVYCPAQLSLDGLSATASPKVCKGKAQVMSSMPPAKCAEMREPSAGNCEPQQDEPEPQSAAVPFTALHSGTEMCDREYIDVVVQPMLELHAAELPGACSISPHENNVNRQRGKEKLEGGDPPPCYDDEQIIAGGFGGVVC</sequence>
<evidence type="ECO:0000313" key="2">
    <source>
        <dbReference type="EMBL" id="CAD7699388.1"/>
    </source>
</evidence>
<feature type="region of interest" description="Disordered" evidence="1">
    <location>
        <begin position="73"/>
        <end position="103"/>
    </location>
</feature>
<feature type="region of interest" description="Disordered" evidence="1">
    <location>
        <begin position="368"/>
        <end position="399"/>
    </location>
</feature>